<dbReference type="InterPro" id="IPR038576">
    <property type="entry name" value="Methyltransf_Zn-bd_dom_put_sf"/>
</dbReference>
<dbReference type="Pfam" id="PF08484">
    <property type="entry name" value="Methyltransf_14"/>
    <property type="match status" value="1"/>
</dbReference>
<dbReference type="SUPFAM" id="SSF53335">
    <property type="entry name" value="S-adenosyl-L-methionine-dependent methyltransferases"/>
    <property type="match status" value="1"/>
</dbReference>
<dbReference type="PANTHER" id="PTHR43861:SF5">
    <property type="entry name" value="BLL5978 PROTEIN"/>
    <property type="match status" value="1"/>
</dbReference>
<dbReference type="eggNOG" id="COG0500">
    <property type="taxonomic scope" value="Bacteria"/>
</dbReference>
<keyword evidence="3" id="KW-0489">Methyltransferase</keyword>
<proteinExistence type="predicted"/>
<keyword evidence="4" id="KW-1185">Reference proteome</keyword>
<dbReference type="PANTHER" id="PTHR43861">
    <property type="entry name" value="TRANS-ACONITATE 2-METHYLTRANSFERASE-RELATED"/>
    <property type="match status" value="1"/>
</dbReference>
<dbReference type="KEGG" id="fae:FAES_5466"/>
<dbReference type="Gene3D" id="3.40.50.720">
    <property type="entry name" value="NAD(P)-binding Rossmann-like Domain"/>
    <property type="match status" value="1"/>
</dbReference>
<dbReference type="EMBL" id="HE796683">
    <property type="protein sequence ID" value="CCH03465.1"/>
    <property type="molecule type" value="Genomic_DNA"/>
</dbReference>
<evidence type="ECO:0000313" key="3">
    <source>
        <dbReference type="EMBL" id="CCH03465.1"/>
    </source>
</evidence>
<dbReference type="GO" id="GO:0032259">
    <property type="term" value="P:methylation"/>
    <property type="evidence" value="ECO:0007669"/>
    <property type="project" value="UniProtKB-KW"/>
</dbReference>
<gene>
    <name evidence="3" type="ORF">FAES_5466</name>
</gene>
<reference evidence="3 4" key="1">
    <citation type="journal article" date="2012" name="J. Bacteriol.">
        <title>Genome Sequence of Fibrella aestuarina BUZ 2T, a Filamentous Marine Bacterium.</title>
        <authorList>
            <person name="Filippini M."/>
            <person name="Qi W."/>
            <person name="Blom J."/>
            <person name="Goesmann A."/>
            <person name="Smits T.H."/>
            <person name="Bagheri H.C."/>
        </authorList>
    </citation>
    <scope>NUCLEOTIDE SEQUENCE [LARGE SCALE GENOMIC DNA]</scope>
    <source>
        <strain evidence="4">BUZ 2T</strain>
    </source>
</reference>
<dbReference type="PATRIC" id="fig|1166018.3.peg.2446"/>
<evidence type="ECO:0000259" key="1">
    <source>
        <dbReference type="Pfam" id="PF08421"/>
    </source>
</evidence>
<dbReference type="Gene3D" id="6.10.250.3100">
    <property type="match status" value="1"/>
</dbReference>
<dbReference type="Gene3D" id="3.40.50.150">
    <property type="entry name" value="Vaccinia Virus protein VP39"/>
    <property type="match status" value="1"/>
</dbReference>
<dbReference type="Pfam" id="PF13489">
    <property type="entry name" value="Methyltransf_23"/>
    <property type="match status" value="1"/>
</dbReference>
<evidence type="ECO:0000313" key="4">
    <source>
        <dbReference type="Proteomes" id="UP000011058"/>
    </source>
</evidence>
<dbReference type="InterPro" id="IPR013630">
    <property type="entry name" value="Methyltransf_Zn-bd_dom_put"/>
</dbReference>
<evidence type="ECO:0000259" key="2">
    <source>
        <dbReference type="Pfam" id="PF08484"/>
    </source>
</evidence>
<protein>
    <submittedName>
        <fullName evidence="3">C-methyltransferase</fullName>
        <ecNumber evidence="3">2.1.1.-</ecNumber>
    </submittedName>
</protein>
<dbReference type="InterPro" id="IPR013691">
    <property type="entry name" value="MeTrfase_14"/>
</dbReference>
<dbReference type="Proteomes" id="UP000011058">
    <property type="component" value="Chromosome"/>
</dbReference>
<dbReference type="STRING" id="1166018.FAES_5466"/>
<feature type="domain" description="C-methyltransferase" evidence="2">
    <location>
        <begin position="276"/>
        <end position="435"/>
    </location>
</feature>
<name>I0KH62_9BACT</name>
<dbReference type="Gene3D" id="6.20.50.110">
    <property type="entry name" value="Methyltransferase, zinc-binding domain"/>
    <property type="match status" value="1"/>
</dbReference>
<organism evidence="3 4">
    <name type="scientific">Fibrella aestuarina BUZ 2</name>
    <dbReference type="NCBI Taxonomy" id="1166018"/>
    <lineage>
        <taxon>Bacteria</taxon>
        <taxon>Pseudomonadati</taxon>
        <taxon>Bacteroidota</taxon>
        <taxon>Cytophagia</taxon>
        <taxon>Cytophagales</taxon>
        <taxon>Spirosomataceae</taxon>
        <taxon>Fibrella</taxon>
    </lineage>
</organism>
<dbReference type="RefSeq" id="WP_015334562.1">
    <property type="nucleotide sequence ID" value="NC_020054.1"/>
</dbReference>
<dbReference type="GO" id="GO:0008168">
    <property type="term" value="F:methyltransferase activity"/>
    <property type="evidence" value="ECO:0007669"/>
    <property type="project" value="UniProtKB-KW"/>
</dbReference>
<sequence length="440" mass="49449">MHNEELRKDNGFNDIVHYTSCIVHYSLMNCRFCHTPLSHVFIDLFNSPASNSFLTAAQLNEPETFYPLKVFTCPTCYLVQVDEYKKSDAIFDSDYVYFSSFSTSWLAHSKRYVDAMTERFGLNANSQVIEVASNDGYLLQYFVEKGVPVLGIEPTANTAAAAIAKGIPSITRFFGTELARELADQRTRRDDARADLLLGNNVLAHVPDIVDFVAGMAIALKPTGVITMEFPHLLQLVENNQFDTIYHEHFSYLSFTTVRQIFAAQGLTLFDVEELPTHGGSLRIYARHDADETKPVLPSVEAMLQKEAHTGLTTMAYYEGFQQRALQVKLDLLNFLIEQKRAGKRVAAYGAAAKGNTLLNYCGVKSDLIDFVVDANPAKQDKFLPASHIPVVAEATLKERQPDYVLILPWNLREEITRQLAYITEWGGQFVVPIPEVKVL</sequence>
<dbReference type="AlphaFoldDB" id="I0KH62"/>
<feature type="domain" description="Methyltransferase putative zinc binding" evidence="1">
    <location>
        <begin position="30"/>
        <end position="91"/>
    </location>
</feature>
<accession>I0KH62</accession>
<dbReference type="InterPro" id="IPR029063">
    <property type="entry name" value="SAM-dependent_MTases_sf"/>
</dbReference>
<dbReference type="EC" id="2.1.1.-" evidence="3"/>
<keyword evidence="3" id="KW-0808">Transferase</keyword>
<dbReference type="HOGENOM" id="CLU_038800_1_0_10"/>
<dbReference type="Pfam" id="PF08421">
    <property type="entry name" value="Methyltransf_13"/>
    <property type="match status" value="1"/>
</dbReference>